<accession>A0AAD9DGT2</accession>
<comment type="caution">
    <text evidence="1">The sequence shown here is derived from an EMBL/GenBank/DDBJ whole genome shotgun (WGS) entry which is preliminary data.</text>
</comment>
<proteinExistence type="predicted"/>
<reference evidence="1" key="1">
    <citation type="submission" date="2023-06" db="EMBL/GenBank/DDBJ databases">
        <title>Survivors Of The Sea: Transcriptome response of Skeletonema marinoi to long-term dormancy.</title>
        <authorList>
            <person name="Pinder M.I.M."/>
            <person name="Kourtchenko O."/>
            <person name="Robertson E.K."/>
            <person name="Larsson T."/>
            <person name="Maumus F."/>
            <person name="Osuna-Cruz C.M."/>
            <person name="Vancaester E."/>
            <person name="Stenow R."/>
            <person name="Vandepoele K."/>
            <person name="Ploug H."/>
            <person name="Bruchert V."/>
            <person name="Godhe A."/>
            <person name="Topel M."/>
        </authorList>
    </citation>
    <scope>NUCLEOTIDE SEQUENCE</scope>
    <source>
        <strain evidence="1">R05AC</strain>
    </source>
</reference>
<organism evidence="1 2">
    <name type="scientific">Skeletonema marinoi</name>
    <dbReference type="NCBI Taxonomy" id="267567"/>
    <lineage>
        <taxon>Eukaryota</taxon>
        <taxon>Sar</taxon>
        <taxon>Stramenopiles</taxon>
        <taxon>Ochrophyta</taxon>
        <taxon>Bacillariophyta</taxon>
        <taxon>Coscinodiscophyceae</taxon>
        <taxon>Thalassiosirophycidae</taxon>
        <taxon>Thalassiosirales</taxon>
        <taxon>Skeletonemataceae</taxon>
        <taxon>Skeletonema</taxon>
        <taxon>Skeletonema marinoi-dohrnii complex</taxon>
    </lineage>
</organism>
<name>A0AAD9DGT2_9STRA</name>
<dbReference type="EMBL" id="JATAAI010000006">
    <property type="protein sequence ID" value="KAK1745290.1"/>
    <property type="molecule type" value="Genomic_DNA"/>
</dbReference>
<protein>
    <submittedName>
        <fullName evidence="1">Uncharacterized protein</fullName>
    </submittedName>
</protein>
<keyword evidence="2" id="KW-1185">Reference proteome</keyword>
<evidence type="ECO:0000313" key="1">
    <source>
        <dbReference type="EMBL" id="KAK1745290.1"/>
    </source>
</evidence>
<gene>
    <name evidence="1" type="ORF">QTG54_004581</name>
</gene>
<sequence>MNCALLKEVVMDFMVEKRSEVLDKVSHDAPGGLLADILAATSRKFNQDGARDDDFNVMRISDLRKEVHGKGLDIDGSRETLMLLSKRRLDFNV</sequence>
<evidence type="ECO:0000313" key="2">
    <source>
        <dbReference type="Proteomes" id="UP001224775"/>
    </source>
</evidence>
<dbReference type="Proteomes" id="UP001224775">
    <property type="component" value="Unassembled WGS sequence"/>
</dbReference>
<dbReference type="AlphaFoldDB" id="A0AAD9DGT2"/>